<sequence length="336" mass="37428">MALTGKRSHLVLLSERTDNDRNTVCNTNSGSKNVSSPQDAAFVLHPKRAKLNCDRYRVTAEISSPVNSEDDCNDTGYSSIDFDTVVHPSRKANLNFTDPSALAELVNCSRPCNNSFAANSISSAKGNGIAANDSTDFSNLNDENAGVNNNMSDSDMFSSTRCTKNYLTTSVPRPLSRHSSCVVPQSDLLARERCFDYIVQSIDEVWARYCDTTSSAENQLYPYGYVSPVSDSETSGNESDSGYKSSTDAETDCTFRKVSNLPDSKELQSLKDRLTKAKHSLEQTVDAIQVQSCIMFWNRWDMIKYNAVEMMEEEDDDVLVESVLEELEEGRWYNES</sequence>
<name>A0A0A8L3C2_9SACH</name>
<keyword evidence="4" id="KW-1185">Reference proteome</keyword>
<proteinExistence type="predicted"/>
<feature type="coiled-coil region" evidence="1">
    <location>
        <begin position="264"/>
        <end position="291"/>
    </location>
</feature>
<evidence type="ECO:0000313" key="3">
    <source>
        <dbReference type="EMBL" id="CDO92685.1"/>
    </source>
</evidence>
<dbReference type="EMBL" id="CCBQ010000018">
    <property type="protein sequence ID" value="CDO92685.1"/>
    <property type="molecule type" value="Genomic_DNA"/>
</dbReference>
<evidence type="ECO:0000256" key="1">
    <source>
        <dbReference type="SAM" id="Coils"/>
    </source>
</evidence>
<keyword evidence="1" id="KW-0175">Coiled coil</keyword>
<dbReference type="Proteomes" id="UP000031516">
    <property type="component" value="Unassembled WGS sequence"/>
</dbReference>
<dbReference type="OrthoDB" id="4096201at2759"/>
<accession>A0A0A8L3C2</accession>
<evidence type="ECO:0000256" key="2">
    <source>
        <dbReference type="SAM" id="MobiDB-lite"/>
    </source>
</evidence>
<gene>
    <name evidence="3" type="ORF">KLDO_g999</name>
</gene>
<protein>
    <submittedName>
        <fullName evidence="3">WGS project CCBQ000000000 data, contig MAT</fullName>
    </submittedName>
</protein>
<dbReference type="AlphaFoldDB" id="A0A0A8L3C2"/>
<reference evidence="3 4" key="1">
    <citation type="submission" date="2014-03" db="EMBL/GenBank/DDBJ databases">
        <title>The genome of Kluyveromyces dobzhanskii.</title>
        <authorList>
            <person name="Nystedt B."/>
            <person name="Astrom S."/>
        </authorList>
    </citation>
    <scope>NUCLEOTIDE SEQUENCE [LARGE SCALE GENOMIC DNA]</scope>
    <source>
        <strain evidence="3 4">CBS 2104</strain>
    </source>
</reference>
<feature type="region of interest" description="Disordered" evidence="2">
    <location>
        <begin position="229"/>
        <end position="248"/>
    </location>
</feature>
<comment type="caution">
    <text evidence="3">The sequence shown here is derived from an EMBL/GenBank/DDBJ whole genome shotgun (WGS) entry which is preliminary data.</text>
</comment>
<evidence type="ECO:0000313" key="4">
    <source>
        <dbReference type="Proteomes" id="UP000031516"/>
    </source>
</evidence>
<organism evidence="3 4">
    <name type="scientific">Kluyveromyces dobzhanskii CBS 2104</name>
    <dbReference type="NCBI Taxonomy" id="1427455"/>
    <lineage>
        <taxon>Eukaryota</taxon>
        <taxon>Fungi</taxon>
        <taxon>Dikarya</taxon>
        <taxon>Ascomycota</taxon>
        <taxon>Saccharomycotina</taxon>
        <taxon>Saccharomycetes</taxon>
        <taxon>Saccharomycetales</taxon>
        <taxon>Saccharomycetaceae</taxon>
        <taxon>Kluyveromyces</taxon>
    </lineage>
</organism>